<dbReference type="RefSeq" id="WP_281469559.1">
    <property type="nucleotide sequence ID" value="NZ_CP124535.1"/>
</dbReference>
<protein>
    <submittedName>
        <fullName evidence="1">Uncharacterized protein</fullName>
    </submittedName>
</protein>
<keyword evidence="2" id="KW-1185">Reference proteome</keyword>
<accession>A0ABY8QAP1</accession>
<evidence type="ECO:0000313" key="1">
    <source>
        <dbReference type="EMBL" id="WGV17889.1"/>
    </source>
</evidence>
<evidence type="ECO:0000313" key="2">
    <source>
        <dbReference type="Proteomes" id="UP001230978"/>
    </source>
</evidence>
<name>A0ABY8QAP1_9RHOB</name>
<dbReference type="Proteomes" id="UP001230978">
    <property type="component" value="Chromosome"/>
</dbReference>
<sequence>MEETTMDLRAKTVMASFLALLALLALAAWTSLGQAEPNRALKGAVFGQTD</sequence>
<organism evidence="1 2">
    <name type="scientific">Fuscovulum ytuae</name>
    <dbReference type="NCBI Taxonomy" id="3042299"/>
    <lineage>
        <taxon>Bacteria</taxon>
        <taxon>Pseudomonadati</taxon>
        <taxon>Pseudomonadota</taxon>
        <taxon>Alphaproteobacteria</taxon>
        <taxon>Rhodobacterales</taxon>
        <taxon>Paracoccaceae</taxon>
        <taxon>Fuscovulum</taxon>
    </lineage>
</organism>
<proteinExistence type="predicted"/>
<reference evidence="1 2" key="1">
    <citation type="submission" date="2023-04" db="EMBL/GenBank/DDBJ databases">
        <title>YMD61, complete Genome.</title>
        <authorList>
            <person name="Zhang J."/>
        </authorList>
    </citation>
    <scope>NUCLEOTIDE SEQUENCE [LARGE SCALE GENOMIC DNA]</scope>
    <source>
        <strain evidence="1 2">YMD61</strain>
    </source>
</reference>
<gene>
    <name evidence="1" type="ORF">QF092_08955</name>
</gene>
<dbReference type="EMBL" id="CP124535">
    <property type="protein sequence ID" value="WGV17889.1"/>
    <property type="molecule type" value="Genomic_DNA"/>
</dbReference>